<proteinExistence type="predicted"/>
<dbReference type="PROSITE" id="PS51257">
    <property type="entry name" value="PROKAR_LIPOPROTEIN"/>
    <property type="match status" value="1"/>
</dbReference>
<dbReference type="EMBL" id="QPJT01000004">
    <property type="protein sequence ID" value="RCX18849.1"/>
    <property type="molecule type" value="Genomic_DNA"/>
</dbReference>
<sequence>MSKRFSRFILVILISLTTLGCFMFFGMDYFPVVGGIIATNRVNKYVGKPINNVRFDWLNNKYICSLDDGYELSYNLHYNTIYDKRISDEVRDIANRKYLSIQKDFPTNLILPQNIDVWTEINANNYAVKSQKAYILVVYNLEVLSKEQSLEMPAKIAQLFVELMGNGYSFTGIQLIYADKNGMYELSVFSNAFELLKYEYMKENVIKYSKNELPLDYIDWVKQHFD</sequence>
<name>A0A369BBE4_9FIRM</name>
<evidence type="ECO:0000313" key="3">
    <source>
        <dbReference type="Proteomes" id="UP000253034"/>
    </source>
</evidence>
<evidence type="ECO:0000256" key="1">
    <source>
        <dbReference type="SAM" id="Phobius"/>
    </source>
</evidence>
<reference evidence="2 3" key="1">
    <citation type="submission" date="2018-07" db="EMBL/GenBank/DDBJ databases">
        <title>Genomic Encyclopedia of Type Strains, Phase IV (KMG-IV): sequencing the most valuable type-strain genomes for metagenomic binning, comparative biology and taxonomic classification.</title>
        <authorList>
            <person name="Goeker M."/>
        </authorList>
    </citation>
    <scope>NUCLEOTIDE SEQUENCE [LARGE SCALE GENOMIC DNA]</scope>
    <source>
        <strain evidence="2 3">DSM 27016</strain>
    </source>
</reference>
<keyword evidence="3" id="KW-1185">Reference proteome</keyword>
<accession>A0A369BBE4</accession>
<comment type="caution">
    <text evidence="2">The sequence shown here is derived from an EMBL/GenBank/DDBJ whole genome shotgun (WGS) entry which is preliminary data.</text>
</comment>
<feature type="transmembrane region" description="Helical" evidence="1">
    <location>
        <begin position="7"/>
        <end position="27"/>
    </location>
</feature>
<dbReference type="Proteomes" id="UP000253034">
    <property type="component" value="Unassembled WGS sequence"/>
</dbReference>
<organism evidence="2 3">
    <name type="scientific">Anaerobacterium chartisolvens</name>
    <dbReference type="NCBI Taxonomy" id="1297424"/>
    <lineage>
        <taxon>Bacteria</taxon>
        <taxon>Bacillati</taxon>
        <taxon>Bacillota</taxon>
        <taxon>Clostridia</taxon>
        <taxon>Eubacteriales</taxon>
        <taxon>Oscillospiraceae</taxon>
        <taxon>Anaerobacterium</taxon>
    </lineage>
</organism>
<dbReference type="RefSeq" id="WP_114296695.1">
    <property type="nucleotide sequence ID" value="NZ_QPJT01000004.1"/>
</dbReference>
<keyword evidence="1" id="KW-0812">Transmembrane</keyword>
<keyword evidence="1" id="KW-0472">Membrane</keyword>
<dbReference type="AlphaFoldDB" id="A0A369BBE4"/>
<evidence type="ECO:0000313" key="2">
    <source>
        <dbReference type="EMBL" id="RCX18849.1"/>
    </source>
</evidence>
<protein>
    <submittedName>
        <fullName evidence="2">Uncharacterized protein</fullName>
    </submittedName>
</protein>
<gene>
    <name evidence="2" type="ORF">DFR58_104118</name>
</gene>
<dbReference type="OrthoDB" id="2834891at2"/>
<keyword evidence="1" id="KW-1133">Transmembrane helix</keyword>